<name>A0A7R8UHS7_HERIL</name>
<gene>
    <name evidence="1" type="ORF">HERILL_LOCUS4230</name>
</gene>
<protein>
    <submittedName>
        <fullName evidence="1">Uncharacterized protein</fullName>
    </submittedName>
</protein>
<dbReference type="EMBL" id="LR899010">
    <property type="protein sequence ID" value="CAD7081107.1"/>
    <property type="molecule type" value="Genomic_DNA"/>
</dbReference>
<reference evidence="1 2" key="1">
    <citation type="submission" date="2020-11" db="EMBL/GenBank/DDBJ databases">
        <authorList>
            <person name="Wallbank WR R."/>
            <person name="Pardo Diaz C."/>
            <person name="Kozak K."/>
            <person name="Martin S."/>
            <person name="Jiggins C."/>
            <person name="Moest M."/>
            <person name="Warren A I."/>
            <person name="Generalovic N T."/>
            <person name="Byers J.R.P. K."/>
            <person name="Montejo-Kovacevich G."/>
            <person name="Yen C E."/>
        </authorList>
    </citation>
    <scope>NUCLEOTIDE SEQUENCE [LARGE SCALE GENOMIC DNA]</scope>
</reference>
<proteinExistence type="predicted"/>
<evidence type="ECO:0000313" key="1">
    <source>
        <dbReference type="EMBL" id="CAD7081107.1"/>
    </source>
</evidence>
<dbReference type="AlphaFoldDB" id="A0A7R8UHS7"/>
<keyword evidence="2" id="KW-1185">Reference proteome</keyword>
<dbReference type="InParanoid" id="A0A7R8UHS7"/>
<sequence>MGFGRSSKNGYKNGLHFVINLFWLMSHLETKLKAERVATGRNRWNRVRKDTSELNKYSGEYKTTSMNYTQSC</sequence>
<evidence type="ECO:0000313" key="2">
    <source>
        <dbReference type="Proteomes" id="UP000594454"/>
    </source>
</evidence>
<organism evidence="1 2">
    <name type="scientific">Hermetia illucens</name>
    <name type="common">Black soldier fly</name>
    <dbReference type="NCBI Taxonomy" id="343691"/>
    <lineage>
        <taxon>Eukaryota</taxon>
        <taxon>Metazoa</taxon>
        <taxon>Ecdysozoa</taxon>
        <taxon>Arthropoda</taxon>
        <taxon>Hexapoda</taxon>
        <taxon>Insecta</taxon>
        <taxon>Pterygota</taxon>
        <taxon>Neoptera</taxon>
        <taxon>Endopterygota</taxon>
        <taxon>Diptera</taxon>
        <taxon>Brachycera</taxon>
        <taxon>Stratiomyomorpha</taxon>
        <taxon>Stratiomyidae</taxon>
        <taxon>Hermetiinae</taxon>
        <taxon>Hermetia</taxon>
    </lineage>
</organism>
<accession>A0A7R8UHS7</accession>
<dbReference type="Proteomes" id="UP000594454">
    <property type="component" value="Chromosome 2"/>
</dbReference>